<feature type="compositionally biased region" description="Pro residues" evidence="1">
    <location>
        <begin position="54"/>
        <end position="65"/>
    </location>
</feature>
<reference evidence="2 3" key="1">
    <citation type="submission" date="2018-10" db="EMBL/GenBank/DDBJ databases">
        <title>A high-quality apple genome assembly.</title>
        <authorList>
            <person name="Hu J."/>
        </authorList>
    </citation>
    <scope>NUCLEOTIDE SEQUENCE [LARGE SCALE GENOMIC DNA]</scope>
    <source>
        <strain evidence="3">cv. HFTH1</strain>
        <tissue evidence="2">Young leaf</tissue>
    </source>
</reference>
<dbReference type="Proteomes" id="UP000290289">
    <property type="component" value="Chromosome 16"/>
</dbReference>
<feature type="compositionally biased region" description="Basic and acidic residues" evidence="1">
    <location>
        <begin position="32"/>
        <end position="50"/>
    </location>
</feature>
<evidence type="ECO:0000313" key="2">
    <source>
        <dbReference type="EMBL" id="RXH70760.1"/>
    </source>
</evidence>
<proteinExistence type="predicted"/>
<comment type="caution">
    <text evidence="2">The sequence shown here is derived from an EMBL/GenBank/DDBJ whole genome shotgun (WGS) entry which is preliminary data.</text>
</comment>
<organism evidence="2 3">
    <name type="scientific">Malus domestica</name>
    <name type="common">Apple</name>
    <name type="synonym">Pyrus malus</name>
    <dbReference type="NCBI Taxonomy" id="3750"/>
    <lineage>
        <taxon>Eukaryota</taxon>
        <taxon>Viridiplantae</taxon>
        <taxon>Streptophyta</taxon>
        <taxon>Embryophyta</taxon>
        <taxon>Tracheophyta</taxon>
        <taxon>Spermatophyta</taxon>
        <taxon>Magnoliopsida</taxon>
        <taxon>eudicotyledons</taxon>
        <taxon>Gunneridae</taxon>
        <taxon>Pentapetalae</taxon>
        <taxon>rosids</taxon>
        <taxon>fabids</taxon>
        <taxon>Rosales</taxon>
        <taxon>Rosaceae</taxon>
        <taxon>Amygdaloideae</taxon>
        <taxon>Maleae</taxon>
        <taxon>Malus</taxon>
    </lineage>
</organism>
<evidence type="ECO:0000313" key="3">
    <source>
        <dbReference type="Proteomes" id="UP000290289"/>
    </source>
</evidence>
<name>A0A498HJ79_MALDO</name>
<dbReference type="AlphaFoldDB" id="A0A498HJ79"/>
<feature type="compositionally biased region" description="Polar residues" evidence="1">
    <location>
        <begin position="1"/>
        <end position="19"/>
    </location>
</feature>
<accession>A0A498HJ79</accession>
<gene>
    <name evidence="2" type="ORF">DVH24_013506</name>
</gene>
<dbReference type="EMBL" id="RDQH01000342">
    <property type="protein sequence ID" value="RXH70760.1"/>
    <property type="molecule type" value="Genomic_DNA"/>
</dbReference>
<keyword evidence="3" id="KW-1185">Reference proteome</keyword>
<evidence type="ECO:0000256" key="1">
    <source>
        <dbReference type="SAM" id="MobiDB-lite"/>
    </source>
</evidence>
<feature type="region of interest" description="Disordered" evidence="1">
    <location>
        <begin position="1"/>
        <end position="65"/>
    </location>
</feature>
<protein>
    <submittedName>
        <fullName evidence="2">Uncharacterized protein</fullName>
    </submittedName>
</protein>
<sequence length="65" mass="6988">MACATTRPTFSFHLSTTFPSKPHKLSANSIDVSKEDKNSIDVSKEDKPTSDEPTSPPPTSSVDPP</sequence>